<feature type="domain" description="CCZ1/INTU/HSP4 first Longin" evidence="2">
    <location>
        <begin position="9"/>
        <end position="131"/>
    </location>
</feature>
<dbReference type="EMBL" id="CAJZBQ010000037">
    <property type="protein sequence ID" value="CAG9324963.1"/>
    <property type="molecule type" value="Genomic_DNA"/>
</dbReference>
<accession>A0AAU9JH16</accession>
<dbReference type="GO" id="GO:0016192">
    <property type="term" value="P:vesicle-mediated transport"/>
    <property type="evidence" value="ECO:0007669"/>
    <property type="project" value="InterPro"/>
</dbReference>
<proteinExistence type="inferred from homology"/>
<protein>
    <recommendedName>
        <fullName evidence="6">CCZ1/INTU/HSP4 first Longin domain-containing protein</fullName>
    </recommendedName>
</protein>
<evidence type="ECO:0000259" key="3">
    <source>
        <dbReference type="Pfam" id="PF19033"/>
    </source>
</evidence>
<evidence type="ECO:0000259" key="2">
    <source>
        <dbReference type="Pfam" id="PF19031"/>
    </source>
</evidence>
<dbReference type="InterPro" id="IPR043989">
    <property type="entry name" value="CCZ1/INTU/HSP4_longin_3"/>
</dbReference>
<feature type="domain" description="CCZ1/INTU/HPS4 third Longin" evidence="3">
    <location>
        <begin position="336"/>
        <end position="427"/>
    </location>
</feature>
<dbReference type="Proteomes" id="UP001162131">
    <property type="component" value="Unassembled WGS sequence"/>
</dbReference>
<evidence type="ECO:0008006" key="6">
    <source>
        <dbReference type="Google" id="ProtNLM"/>
    </source>
</evidence>
<sequence>MRGSSVSSLFVFNPTLKPAWPHPTEEDYTLCKLMYYYPETAPSYEMQSHVGLAEGLGMFVSQFSSNPLESIHTEKHTHILYQCEPNLYVCIVLQHNTQGEGFIRQQDLETHPELLQQIAQAYYKNFYLFHGPLRNFAYPQDIPVLKTLLSDYTAAFLYEQSTKEDPFEGFYYCPLDRKVYMFVVFLLTQLSSAYPEIQHIMLTYEGYLVSTTLPQSAALILYNYFSRNKQWKKISSFKREPSPNACQYARSFSYPKKGFLYGKQDQIVNTPIVHLEGCEPMKLVTWCQDSLQLVLLLRNTEINIGVLDALSALLESTSEDLISAIMPQHQRASMQEDNFRFIYFNMMNLAIKQSTRLTTIDDNLYRLITTLSAQMKETNNKTDALVKTLIRTHTAWVLALKTLESREIYVILPPSTAPANRVEEEITRFVSHYFHNIFTGI</sequence>
<dbReference type="PANTHER" id="PTHR13056:SF0">
    <property type="entry name" value="VACUOLAR FUSION PROTEIN CCZ1 HOMOLOG-RELATED"/>
    <property type="match status" value="1"/>
</dbReference>
<dbReference type="InterPro" id="IPR043987">
    <property type="entry name" value="CCZ1/INTU/HSP4_longin_1"/>
</dbReference>
<evidence type="ECO:0000313" key="5">
    <source>
        <dbReference type="Proteomes" id="UP001162131"/>
    </source>
</evidence>
<dbReference type="PANTHER" id="PTHR13056">
    <property type="entry name" value="VACUOLAR FUSION PROTEIN CCZ1 HOMOLOG-RELATED"/>
    <property type="match status" value="1"/>
</dbReference>
<organism evidence="4 5">
    <name type="scientific">Blepharisma stoltei</name>
    <dbReference type="NCBI Taxonomy" id="1481888"/>
    <lineage>
        <taxon>Eukaryota</taxon>
        <taxon>Sar</taxon>
        <taxon>Alveolata</taxon>
        <taxon>Ciliophora</taxon>
        <taxon>Postciliodesmatophora</taxon>
        <taxon>Heterotrichea</taxon>
        <taxon>Heterotrichida</taxon>
        <taxon>Blepharismidae</taxon>
        <taxon>Blepharisma</taxon>
    </lineage>
</organism>
<dbReference type="Pfam" id="PF19031">
    <property type="entry name" value="Intu_longin_1"/>
    <property type="match status" value="1"/>
</dbReference>
<evidence type="ECO:0000256" key="1">
    <source>
        <dbReference type="ARBA" id="ARBA00005352"/>
    </source>
</evidence>
<name>A0AAU9JH16_9CILI</name>
<comment type="similarity">
    <text evidence="1">Belongs to the CCZ1 family.</text>
</comment>
<dbReference type="GO" id="GO:0035658">
    <property type="term" value="C:Mon1-Ccz1 complex"/>
    <property type="evidence" value="ECO:0007669"/>
    <property type="project" value="InterPro"/>
</dbReference>
<reference evidence="4" key="1">
    <citation type="submission" date="2021-09" db="EMBL/GenBank/DDBJ databases">
        <authorList>
            <consortium name="AG Swart"/>
            <person name="Singh M."/>
            <person name="Singh A."/>
            <person name="Seah K."/>
            <person name="Emmerich C."/>
        </authorList>
    </citation>
    <scope>NUCLEOTIDE SEQUENCE</scope>
    <source>
        <strain evidence="4">ATCC30299</strain>
    </source>
</reference>
<dbReference type="InterPro" id="IPR013176">
    <property type="entry name" value="Ccz1"/>
</dbReference>
<dbReference type="Pfam" id="PF19033">
    <property type="entry name" value="Intu_longin_3"/>
    <property type="match status" value="1"/>
</dbReference>
<comment type="caution">
    <text evidence="4">The sequence shown here is derived from an EMBL/GenBank/DDBJ whole genome shotgun (WGS) entry which is preliminary data.</text>
</comment>
<evidence type="ECO:0000313" key="4">
    <source>
        <dbReference type="EMBL" id="CAG9324963.1"/>
    </source>
</evidence>
<keyword evidence="5" id="KW-1185">Reference proteome</keyword>
<gene>
    <name evidence="4" type="ORF">BSTOLATCC_MIC37709</name>
</gene>
<dbReference type="AlphaFoldDB" id="A0AAU9JH16"/>